<dbReference type="InterPro" id="IPR006162">
    <property type="entry name" value="Ppantetheine_attach_site"/>
</dbReference>
<keyword evidence="8" id="KW-1185">Reference proteome</keyword>
<dbReference type="CDD" id="cd05918">
    <property type="entry name" value="A_NRPS_SidN3_like"/>
    <property type="match status" value="1"/>
</dbReference>
<dbReference type="InterPro" id="IPR036291">
    <property type="entry name" value="NAD(P)-bd_dom_sf"/>
</dbReference>
<dbReference type="FunFam" id="3.40.50.12780:FF:000014">
    <property type="entry name" value="Nonribosomal peptide synthetase 1"/>
    <property type="match status" value="1"/>
</dbReference>
<evidence type="ECO:0000256" key="5">
    <source>
        <dbReference type="ARBA" id="ARBA00029454"/>
    </source>
</evidence>
<dbReference type="InterPro" id="IPR020845">
    <property type="entry name" value="AMP-binding_CS"/>
</dbReference>
<dbReference type="Gene3D" id="3.40.50.720">
    <property type="entry name" value="NAD(P)-binding Rossmann-like Domain"/>
    <property type="match status" value="1"/>
</dbReference>
<dbReference type="NCBIfam" id="TIGR01746">
    <property type="entry name" value="Thioester-redct"/>
    <property type="match status" value="1"/>
</dbReference>
<dbReference type="SUPFAM" id="SSF47336">
    <property type="entry name" value="ACP-like"/>
    <property type="match status" value="1"/>
</dbReference>
<dbReference type="Gene3D" id="3.30.300.30">
    <property type="match status" value="1"/>
</dbReference>
<dbReference type="Gene3D" id="3.40.50.12780">
    <property type="entry name" value="N-terminal domain of ligase-like"/>
    <property type="match status" value="1"/>
</dbReference>
<dbReference type="PANTHER" id="PTHR44845:SF4">
    <property type="entry name" value="NONRIBOSOMAL PEPTIDE SYNTHASE INPA"/>
    <property type="match status" value="1"/>
</dbReference>
<dbReference type="SUPFAM" id="SSF56801">
    <property type="entry name" value="Acetyl-CoA synthetase-like"/>
    <property type="match status" value="1"/>
</dbReference>
<accession>A0A8E5HUK2</accession>
<dbReference type="KEGG" id="uvi:66066839"/>
<dbReference type="InterPro" id="IPR013120">
    <property type="entry name" value="FAR_NAD-bd"/>
</dbReference>
<dbReference type="InterPro" id="IPR036736">
    <property type="entry name" value="ACP-like_sf"/>
</dbReference>
<dbReference type="Proteomes" id="UP000027002">
    <property type="component" value="Chromosome 5"/>
</dbReference>
<dbReference type="Pfam" id="PF00501">
    <property type="entry name" value="AMP-binding"/>
    <property type="match status" value="1"/>
</dbReference>
<dbReference type="Pfam" id="PF07993">
    <property type="entry name" value="NAD_binding_4"/>
    <property type="match status" value="1"/>
</dbReference>
<dbReference type="PROSITE" id="PS00455">
    <property type="entry name" value="AMP_BINDING"/>
    <property type="match status" value="1"/>
</dbReference>
<evidence type="ECO:0000256" key="2">
    <source>
        <dbReference type="ARBA" id="ARBA00022450"/>
    </source>
</evidence>
<dbReference type="EMBL" id="CP072757">
    <property type="protein sequence ID" value="QUC21821.1"/>
    <property type="molecule type" value="Genomic_DNA"/>
</dbReference>
<dbReference type="InterPro" id="IPR000873">
    <property type="entry name" value="AMP-dep_synth/lig_dom"/>
</dbReference>
<protein>
    <recommendedName>
        <fullName evidence="6">Carrier domain-containing protein</fullName>
    </recommendedName>
</protein>
<evidence type="ECO:0000256" key="3">
    <source>
        <dbReference type="ARBA" id="ARBA00022553"/>
    </source>
</evidence>
<keyword evidence="4" id="KW-0436">Ligase</keyword>
<dbReference type="InterPro" id="IPR010071">
    <property type="entry name" value="AA_adenyl_dom"/>
</dbReference>
<dbReference type="Pfam" id="PF00550">
    <property type="entry name" value="PP-binding"/>
    <property type="match status" value="1"/>
</dbReference>
<dbReference type="Gene3D" id="3.30.559.30">
    <property type="entry name" value="Nonribosomal peptide synthetase, condensation domain"/>
    <property type="match status" value="1"/>
</dbReference>
<dbReference type="PROSITE" id="PS00012">
    <property type="entry name" value="PHOSPHOPANTETHEINE"/>
    <property type="match status" value="1"/>
</dbReference>
<dbReference type="OrthoDB" id="4895341at2759"/>
<evidence type="ECO:0000256" key="4">
    <source>
        <dbReference type="ARBA" id="ARBA00022598"/>
    </source>
</evidence>
<evidence type="ECO:0000313" key="7">
    <source>
        <dbReference type="EMBL" id="QUC21821.1"/>
    </source>
</evidence>
<comment type="similarity">
    <text evidence="5">Belongs to the NRP synthetase family.</text>
</comment>
<evidence type="ECO:0000313" key="8">
    <source>
        <dbReference type="Proteomes" id="UP000027002"/>
    </source>
</evidence>
<dbReference type="InterPro" id="IPR045851">
    <property type="entry name" value="AMP-bd_C_sf"/>
</dbReference>
<dbReference type="SUPFAM" id="SSF52777">
    <property type="entry name" value="CoA-dependent acyltransferases"/>
    <property type="match status" value="1"/>
</dbReference>
<dbReference type="GeneID" id="66066839"/>
<organism evidence="7 8">
    <name type="scientific">Ustilaginoidea virens</name>
    <name type="common">Rice false smut fungus</name>
    <name type="synonym">Villosiclava virens</name>
    <dbReference type="NCBI Taxonomy" id="1159556"/>
    <lineage>
        <taxon>Eukaryota</taxon>
        <taxon>Fungi</taxon>
        <taxon>Dikarya</taxon>
        <taxon>Ascomycota</taxon>
        <taxon>Pezizomycotina</taxon>
        <taxon>Sordariomycetes</taxon>
        <taxon>Hypocreomycetidae</taxon>
        <taxon>Hypocreales</taxon>
        <taxon>Clavicipitaceae</taxon>
        <taxon>Ustilaginoidea</taxon>
    </lineage>
</organism>
<feature type="domain" description="Carrier" evidence="6">
    <location>
        <begin position="791"/>
        <end position="874"/>
    </location>
</feature>
<dbReference type="FunFam" id="3.40.50.980:FF:000001">
    <property type="entry name" value="Non-ribosomal peptide synthetase"/>
    <property type="match status" value="1"/>
</dbReference>
<evidence type="ECO:0000256" key="1">
    <source>
        <dbReference type="ARBA" id="ARBA00005107"/>
    </source>
</evidence>
<dbReference type="PROSITE" id="PS50075">
    <property type="entry name" value="CARRIER"/>
    <property type="match status" value="1"/>
</dbReference>
<reference evidence="7" key="1">
    <citation type="submission" date="2020-03" db="EMBL/GenBank/DDBJ databases">
        <title>A mixture of massive structural variations and highly conserved coding sequences in Ustilaginoidea virens genome.</title>
        <authorList>
            <person name="Zhang K."/>
            <person name="Zhao Z."/>
            <person name="Zhang Z."/>
            <person name="Li Y."/>
            <person name="Hsiang T."/>
            <person name="Sun W."/>
        </authorList>
    </citation>
    <scope>NUCLEOTIDE SEQUENCE</scope>
    <source>
        <strain evidence="7">UV-8b</strain>
    </source>
</reference>
<dbReference type="PANTHER" id="PTHR44845">
    <property type="entry name" value="CARRIER DOMAIN-CONTAINING PROTEIN"/>
    <property type="match status" value="1"/>
</dbReference>
<dbReference type="InterPro" id="IPR042099">
    <property type="entry name" value="ANL_N_sf"/>
</dbReference>
<dbReference type="InterPro" id="IPR009081">
    <property type="entry name" value="PP-bd_ACP"/>
</dbReference>
<dbReference type="RefSeq" id="XP_042999494.1">
    <property type="nucleotide sequence ID" value="XM_043143559.1"/>
</dbReference>
<gene>
    <name evidence="7" type="ORF">UV8b_06062</name>
</gene>
<dbReference type="GO" id="GO:0016874">
    <property type="term" value="F:ligase activity"/>
    <property type="evidence" value="ECO:0007669"/>
    <property type="project" value="UniProtKB-KW"/>
</dbReference>
<keyword evidence="2" id="KW-0596">Phosphopantetheine</keyword>
<keyword evidence="3" id="KW-0597">Phosphoprotein</keyword>
<evidence type="ECO:0000259" key="6">
    <source>
        <dbReference type="PROSITE" id="PS50075"/>
    </source>
</evidence>
<dbReference type="NCBIfam" id="TIGR01733">
    <property type="entry name" value="AA-adenyl-dom"/>
    <property type="match status" value="1"/>
</dbReference>
<proteinExistence type="inferred from homology"/>
<sequence>MTQPRDINICVFKHLRCDSPSPEDRLSFRVNVEPGHDLQSRSSHHQVPFSNLLLVAWGLLLKCYLATDLVSFASFGTDDAFCVEQEEADDTPRSNAHRPGLSWVHSLKISEDASINHIIREFRQPSNTRLFDADLLPYFNTALSYRRRESLTANGETGGEFPDFMTEADICVIVTDDGDILSLEIEVCASAFSRPAAQRILQTFHHILTLVLNGDAGQTVASVDPLTQQDLSQIREWNSKTPICRQTCLHAVIEEQARRRPLAPAVCSWDGNLAYVELQALSTKLAHMLSRLGVGPEILVPCAFEKSKYAVVATLAVLKAGGAFVPLDASHPRERLKSIICRVDAKLLLASAKTAPAFDSLVPTILIVDRALLDTLPEEEENPESTVDPSNSAFVLFTSGSTGEPKGLVQEHASVCTINEAYGESIFINQESRVLNFAAFTFDASTVDVFTTLHHGGCVCIPSEEHRLNDIAGAINAFHANWVNLTPSFALASVPHPSEIPTVQLLVLAGEEVKKEHVQHFVGRINRVVNCYGPAEAGGVLVNVYHSTASEPSTVGRAMSSANSWIVDPSNPRRLAPIGAIGELVVEGHTLARGYLKQPDKTNAAFFRHPGWHSDDGHSPQPRRFYRTGDLVKYRPDGMINYIGRRDTQIKIRGQRVELTEIEQHLAIDKRLKRAMVECPRSGIYAKRLVVVAEPCNGTLHHSEEPQTTPGIKLLSPKVLRESGFSIHESAKSLAERTPTYMMPAAWLMVANLPLTDSQKIHRRRVRDWLEDLPVTQSLLLPDVSSAPLLPLNNPLALDISHKVSELSGNGNGHVFRALNGRNLDLKTAGIDSIQVMTLSRWLRDKYGLRIAVDTLSRPGVTVDELSRMIMTCQSGQDAGKLQAPQLDIREEARLLFNTLRRSSARIAENHVTAAQSASTVFLTGATGFLGTEILHQLLCDEKIRKVFVHVRAANTQEGRERIIAAAKKALWWSESFNRRIEVWPGDLASAKLGLNRKQWDRLTGSCSAGESIDAVIHNGASVKWNLAYDCLRDSNTMSTVQLLQAMAERQFGGRFVYVSGGQGLSTDCDEDECCTPTAHGTPLTGYAQTKMVSELVVKQFAQCPEGQPHSARVVKPGYIIGDARRGKANPNDYLWGITKSALELGSYNREELNGWLFVSDVATVARAVCAACHTKGPKPGVVKVLDGLFMRDFWDLLTGRFGYKLEAVDADEWWRLLSSRVEQQGHQHCLWALQDVLEAGRGAMSSTATVPTTAMMKTCPDVLGAIKSNVQYLKDEIGFFPSASARSEKVEVLQSIIKSCWARARAMASFR</sequence>
<dbReference type="InterPro" id="IPR010080">
    <property type="entry name" value="Thioester_reductase-like_dom"/>
</dbReference>
<dbReference type="SUPFAM" id="SSF51735">
    <property type="entry name" value="NAD(P)-binding Rossmann-fold domains"/>
    <property type="match status" value="1"/>
</dbReference>
<name>A0A8E5HUK2_USTVR</name>
<comment type="pathway">
    <text evidence="1">Alkaloid biosynthesis; ergot alkaloid biosynthesis.</text>
</comment>